<dbReference type="EMBL" id="JH712855">
    <property type="protein sequence ID" value="EFO20073.2"/>
    <property type="molecule type" value="Genomic_DNA"/>
</dbReference>
<organism evidence="1">
    <name type="scientific">Loa loa</name>
    <name type="common">Eye worm</name>
    <name type="synonym">Filaria loa</name>
    <dbReference type="NCBI Taxonomy" id="7209"/>
    <lineage>
        <taxon>Eukaryota</taxon>
        <taxon>Metazoa</taxon>
        <taxon>Ecdysozoa</taxon>
        <taxon>Nematoda</taxon>
        <taxon>Chromadorea</taxon>
        <taxon>Rhabditida</taxon>
        <taxon>Spirurina</taxon>
        <taxon>Spiruromorpha</taxon>
        <taxon>Filarioidea</taxon>
        <taxon>Onchocercidae</taxon>
        <taxon>Loa</taxon>
    </lineage>
</organism>
<protein>
    <submittedName>
        <fullName evidence="1">Uncharacterized protein</fullName>
    </submittedName>
</protein>
<dbReference type="AlphaFoldDB" id="A0A1S0TU01"/>
<accession>A0A1S0TU01</accession>
<dbReference type="GeneID" id="9945845"/>
<dbReference type="RefSeq" id="XP_020302104.1">
    <property type="nucleotide sequence ID" value="XM_020447694.1"/>
</dbReference>
<proteinExistence type="predicted"/>
<sequence length="97" mass="11668">MIFQTEIYCLINHLLCFVKIQEQPIEIPIMQQLNQKRSLNKARNKLIKSSRFWGKRKDDMFDEGKQTLMSRGINFDEQNRRPDRQKFGLAMSSRFWG</sequence>
<gene>
    <name evidence="1" type="ORF">LOAG_08418</name>
</gene>
<dbReference type="CTD" id="9945845"/>
<reference evidence="1" key="1">
    <citation type="submission" date="2012-04" db="EMBL/GenBank/DDBJ databases">
        <title>The Genome Sequence of Loa loa.</title>
        <authorList>
            <consortium name="The Broad Institute Genome Sequencing Platform"/>
            <consortium name="Broad Institute Genome Sequencing Center for Infectious Disease"/>
            <person name="Nutman T.B."/>
            <person name="Fink D.L."/>
            <person name="Russ C."/>
            <person name="Young S."/>
            <person name="Zeng Q."/>
            <person name="Gargeya S."/>
            <person name="Alvarado L."/>
            <person name="Berlin A."/>
            <person name="Chapman S.B."/>
            <person name="Chen Z."/>
            <person name="Freedman E."/>
            <person name="Gellesch M."/>
            <person name="Goldberg J."/>
            <person name="Griggs A."/>
            <person name="Gujja S."/>
            <person name="Heilman E.R."/>
            <person name="Heiman D."/>
            <person name="Howarth C."/>
            <person name="Mehta T."/>
            <person name="Neiman D."/>
            <person name="Pearson M."/>
            <person name="Roberts A."/>
            <person name="Saif S."/>
            <person name="Shea T."/>
            <person name="Shenoy N."/>
            <person name="Sisk P."/>
            <person name="Stolte C."/>
            <person name="Sykes S."/>
            <person name="White J."/>
            <person name="Yandava C."/>
            <person name="Haas B."/>
            <person name="Henn M.R."/>
            <person name="Nusbaum C."/>
            <person name="Birren B."/>
        </authorList>
    </citation>
    <scope>NUCLEOTIDE SEQUENCE [LARGE SCALE GENOMIC DNA]</scope>
</reference>
<dbReference type="InParanoid" id="A0A1S0TU01"/>
<evidence type="ECO:0000313" key="1">
    <source>
        <dbReference type="EMBL" id="EFO20073.2"/>
    </source>
</evidence>
<dbReference type="KEGG" id="loa:LOAG_08418"/>
<dbReference type="OrthoDB" id="5825818at2759"/>
<name>A0A1S0TU01_LOALO</name>
<dbReference type="OMA" id="KSSRFWG"/>